<evidence type="ECO:0000313" key="7">
    <source>
        <dbReference type="EMBL" id="MDT7832047.1"/>
    </source>
</evidence>
<comment type="caution">
    <text evidence="7">The sequence shown here is derived from an EMBL/GenBank/DDBJ whole genome shotgun (WGS) entry which is preliminary data.</text>
</comment>
<accession>A0ABU3LG69</accession>
<reference evidence="7 8" key="1">
    <citation type="submission" date="2023-09" db="EMBL/GenBank/DDBJ databases">
        <title>Novel taxa isolated from Blanes Bay.</title>
        <authorList>
            <person name="Rey-Velasco X."/>
            <person name="Lucena T."/>
        </authorList>
    </citation>
    <scope>NUCLEOTIDE SEQUENCE [LARGE SCALE GENOMIC DNA]</scope>
    <source>
        <strain evidence="7 8">S356</strain>
    </source>
</reference>
<sequence length="479" mass="54259">MKILDKYLVKSFLVPFFATFFIILFVLVMQALWLAFDDIAGKGISIYFILKFLYYTCLIVSPQALPIAVLLSSIMVMGNLAERYEFAAAKSASISLMRLIRPLIILTFSLSALNFILYNNIFPYAVLKQKNLLINIRKKKPALALIPGSFNSDIPDYQIKFDEKYGENEDLLKNVMIYDLTSRKGNQKVITAENGKIISEDGSKYMTMVLYNGKYYENHVNKKTKYGVVDKMPASSAIFDEYTINIDISSLTEGDLEIESLKRSYNMLTLKQLKDTLPNMKIGFDEFMRIRAKNIYENVEGAKLGEIDTIQRPDLAPEVLDNFNLQQKIHVLSTAISKAGRSVNNLKANKPALKNKRKFLNLYDLEYHNRIALSLACLILFFIGAPLGSIIRKGGFGLPMILAISIYVIYFFSNTFSRNLAEESSVTVQLGSWISAIIMAPIGFLLMRRASKGMGIFNIDVFLQPITKLFKRFSSKKAS</sequence>
<keyword evidence="2" id="KW-1003">Cell membrane</keyword>
<proteinExistence type="predicted"/>
<evidence type="ECO:0000256" key="4">
    <source>
        <dbReference type="ARBA" id="ARBA00022989"/>
    </source>
</evidence>
<evidence type="ECO:0000256" key="6">
    <source>
        <dbReference type="SAM" id="Phobius"/>
    </source>
</evidence>
<feature type="transmembrane region" description="Helical" evidence="6">
    <location>
        <begin position="99"/>
        <end position="118"/>
    </location>
</feature>
<protein>
    <submittedName>
        <fullName evidence="7">LptF/LptG family permease</fullName>
    </submittedName>
</protein>
<feature type="transmembrane region" description="Helical" evidence="6">
    <location>
        <begin position="53"/>
        <end position="78"/>
    </location>
</feature>
<feature type="transmembrane region" description="Helical" evidence="6">
    <location>
        <begin position="398"/>
        <end position="416"/>
    </location>
</feature>
<dbReference type="Pfam" id="PF03739">
    <property type="entry name" value="LptF_LptG"/>
    <property type="match status" value="1"/>
</dbReference>
<evidence type="ECO:0000256" key="2">
    <source>
        <dbReference type="ARBA" id="ARBA00022475"/>
    </source>
</evidence>
<evidence type="ECO:0000256" key="5">
    <source>
        <dbReference type="ARBA" id="ARBA00023136"/>
    </source>
</evidence>
<dbReference type="PANTHER" id="PTHR33529:SF6">
    <property type="entry name" value="YJGP_YJGQ FAMILY PERMEASE"/>
    <property type="match status" value="1"/>
</dbReference>
<feature type="transmembrane region" description="Helical" evidence="6">
    <location>
        <begin position="12"/>
        <end position="33"/>
    </location>
</feature>
<dbReference type="PANTHER" id="PTHR33529">
    <property type="entry name" value="SLR0882 PROTEIN-RELATED"/>
    <property type="match status" value="1"/>
</dbReference>
<evidence type="ECO:0000256" key="3">
    <source>
        <dbReference type="ARBA" id="ARBA00022692"/>
    </source>
</evidence>
<feature type="transmembrane region" description="Helical" evidence="6">
    <location>
        <begin position="428"/>
        <end position="447"/>
    </location>
</feature>
<dbReference type="EMBL" id="JAVTTO010000002">
    <property type="protein sequence ID" value="MDT7832047.1"/>
    <property type="molecule type" value="Genomic_DNA"/>
</dbReference>
<dbReference type="Proteomes" id="UP001257277">
    <property type="component" value="Unassembled WGS sequence"/>
</dbReference>
<keyword evidence="5 6" id="KW-0472">Membrane</keyword>
<comment type="subcellular location">
    <subcellularLocation>
        <location evidence="1">Cell membrane</location>
        <topology evidence="1">Multi-pass membrane protein</topology>
    </subcellularLocation>
</comment>
<keyword evidence="8" id="KW-1185">Reference proteome</keyword>
<gene>
    <name evidence="7" type="ORF">RQM59_06625</name>
</gene>
<evidence type="ECO:0000256" key="1">
    <source>
        <dbReference type="ARBA" id="ARBA00004651"/>
    </source>
</evidence>
<keyword evidence="4 6" id="KW-1133">Transmembrane helix</keyword>
<evidence type="ECO:0000313" key="8">
    <source>
        <dbReference type="Proteomes" id="UP001257277"/>
    </source>
</evidence>
<dbReference type="RefSeq" id="WP_349241298.1">
    <property type="nucleotide sequence ID" value="NZ_JAVTTO010000002.1"/>
</dbReference>
<feature type="transmembrane region" description="Helical" evidence="6">
    <location>
        <begin position="371"/>
        <end position="391"/>
    </location>
</feature>
<name>A0ABU3LG69_9FLAO</name>
<keyword evidence="3 6" id="KW-0812">Transmembrane</keyword>
<organism evidence="7 8">
    <name type="scientific">Asprobacillus argus</name>
    <dbReference type="NCBI Taxonomy" id="3076534"/>
    <lineage>
        <taxon>Bacteria</taxon>
        <taxon>Pseudomonadati</taxon>
        <taxon>Bacteroidota</taxon>
        <taxon>Flavobacteriia</taxon>
        <taxon>Flavobacteriales</taxon>
        <taxon>Flavobacteriaceae</taxon>
        <taxon>Asprobacillus</taxon>
    </lineage>
</organism>
<dbReference type="InterPro" id="IPR005495">
    <property type="entry name" value="LptG/LptF_permease"/>
</dbReference>